<dbReference type="InterPro" id="IPR038287">
    <property type="entry name" value="Cse2_sf"/>
</dbReference>
<gene>
    <name evidence="2" type="ORF">FHS42_000965</name>
</gene>
<organism evidence="2 3">
    <name type="scientific">Streptomyces zagrosensis</name>
    <dbReference type="NCBI Taxonomy" id="1042984"/>
    <lineage>
        <taxon>Bacteria</taxon>
        <taxon>Bacillati</taxon>
        <taxon>Actinomycetota</taxon>
        <taxon>Actinomycetes</taxon>
        <taxon>Kitasatosporales</taxon>
        <taxon>Streptomycetaceae</taxon>
        <taxon>Streptomyces</taxon>
    </lineage>
</organism>
<comment type="caution">
    <text evidence="2">The sequence shown here is derived from an EMBL/GenBank/DDBJ whole genome shotgun (WGS) entry which is preliminary data.</text>
</comment>
<dbReference type="EMBL" id="JACHJL010000002">
    <property type="protein sequence ID" value="MBB5933939.1"/>
    <property type="molecule type" value="Genomic_DNA"/>
</dbReference>
<dbReference type="InterPro" id="IPR013382">
    <property type="entry name" value="CRISPR-assoc_prot_Cse2"/>
</dbReference>
<name>A0A7W9Q5U7_9ACTN</name>
<keyword evidence="3" id="KW-1185">Reference proteome</keyword>
<accession>A0A7W9Q5U7</accession>
<protein>
    <submittedName>
        <fullName evidence="2">CRISPR system Cascade subunit CasB</fullName>
    </submittedName>
</protein>
<proteinExistence type="predicted"/>
<dbReference type="Proteomes" id="UP000588098">
    <property type="component" value="Unassembled WGS sequence"/>
</dbReference>
<feature type="compositionally biased region" description="Acidic residues" evidence="1">
    <location>
        <begin position="279"/>
        <end position="292"/>
    </location>
</feature>
<dbReference type="NCBIfam" id="TIGR02548">
    <property type="entry name" value="casB_cse2"/>
    <property type="match status" value="1"/>
</dbReference>
<sequence length="292" mass="31261">MTTVKRSPAASSPRPGRSHGARLGATGLATARYISKLQGQYRNDNPAGVAAVARLRRGVGKKAFEDPEAWGSGASDGLALAREDKLNAEKAKEGAAPSPLLSASQRKAKESAELAEEEAVHLAVALWALHQQSVRDADMHAPGWGIGRSVRRLAQGRTGAAGSETDGSGPNGAPRANAEGQAGEGRPEETLNEALRKRFVRLGTATSFTNLGVRLREVVLLLRQARIPLDYARLADELRAWQDVSRRADIRRSWGRDFHASGGHNPRPQPTEEAHSGETDSELAEDAYDTGE</sequence>
<evidence type="ECO:0000313" key="2">
    <source>
        <dbReference type="EMBL" id="MBB5933939.1"/>
    </source>
</evidence>
<reference evidence="2 3" key="1">
    <citation type="submission" date="2020-08" db="EMBL/GenBank/DDBJ databases">
        <title>Genomic Encyclopedia of Type Strains, Phase III (KMG-III): the genomes of soil and plant-associated and newly described type strains.</title>
        <authorList>
            <person name="Whitman W."/>
        </authorList>
    </citation>
    <scope>NUCLEOTIDE SEQUENCE [LARGE SCALE GENOMIC DNA]</scope>
    <source>
        <strain evidence="2 3">CECT 8305</strain>
    </source>
</reference>
<evidence type="ECO:0000256" key="1">
    <source>
        <dbReference type="SAM" id="MobiDB-lite"/>
    </source>
</evidence>
<feature type="region of interest" description="Disordered" evidence="1">
    <location>
        <begin position="255"/>
        <end position="292"/>
    </location>
</feature>
<feature type="region of interest" description="Disordered" evidence="1">
    <location>
        <begin position="1"/>
        <end position="24"/>
    </location>
</feature>
<dbReference type="CDD" id="cd09731">
    <property type="entry name" value="Cse2_I-E"/>
    <property type="match status" value="1"/>
</dbReference>
<dbReference type="Pfam" id="PF09485">
    <property type="entry name" value="CRISPR_Cse2"/>
    <property type="match status" value="1"/>
</dbReference>
<dbReference type="Gene3D" id="1.10.520.40">
    <property type="entry name" value="CRISPR-associated protein Cse2"/>
    <property type="match status" value="1"/>
</dbReference>
<evidence type="ECO:0000313" key="3">
    <source>
        <dbReference type="Proteomes" id="UP000588098"/>
    </source>
</evidence>
<feature type="region of interest" description="Disordered" evidence="1">
    <location>
        <begin position="155"/>
        <end position="188"/>
    </location>
</feature>
<dbReference type="AlphaFoldDB" id="A0A7W9Q5U7"/>
<feature type="region of interest" description="Disordered" evidence="1">
    <location>
        <begin position="88"/>
        <end position="109"/>
    </location>
</feature>
<feature type="compositionally biased region" description="Low complexity" evidence="1">
    <location>
        <begin position="1"/>
        <end position="15"/>
    </location>
</feature>
<dbReference type="RefSeq" id="WP_184569246.1">
    <property type="nucleotide sequence ID" value="NZ_JACHJL010000002.1"/>
</dbReference>